<comment type="caution">
    <text evidence="2">The sequence shown here is derived from an EMBL/GenBank/DDBJ whole genome shotgun (WGS) entry which is preliminary data.</text>
</comment>
<feature type="region of interest" description="Disordered" evidence="1">
    <location>
        <begin position="35"/>
        <end position="58"/>
    </location>
</feature>
<evidence type="ECO:0000256" key="1">
    <source>
        <dbReference type="SAM" id="MobiDB-lite"/>
    </source>
</evidence>
<dbReference type="Proteomes" id="UP000639973">
    <property type="component" value="Unassembled WGS sequence"/>
</dbReference>
<keyword evidence="3" id="KW-1185">Reference proteome</keyword>
<accession>A0ABQ2G4T5</accession>
<organism evidence="2 3">
    <name type="scientific">Deinococcus aerolatus</name>
    <dbReference type="NCBI Taxonomy" id="522487"/>
    <lineage>
        <taxon>Bacteria</taxon>
        <taxon>Thermotogati</taxon>
        <taxon>Deinococcota</taxon>
        <taxon>Deinococci</taxon>
        <taxon>Deinococcales</taxon>
        <taxon>Deinococcaceae</taxon>
        <taxon>Deinococcus</taxon>
    </lineage>
</organism>
<reference evidence="3" key="1">
    <citation type="journal article" date="2019" name="Int. J. Syst. Evol. Microbiol.">
        <title>The Global Catalogue of Microorganisms (GCM) 10K type strain sequencing project: providing services to taxonomists for standard genome sequencing and annotation.</title>
        <authorList>
            <consortium name="The Broad Institute Genomics Platform"/>
            <consortium name="The Broad Institute Genome Sequencing Center for Infectious Disease"/>
            <person name="Wu L."/>
            <person name="Ma J."/>
        </authorList>
    </citation>
    <scope>NUCLEOTIDE SEQUENCE [LARGE SCALE GENOMIC DNA]</scope>
    <source>
        <strain evidence="3">JCM 15442</strain>
    </source>
</reference>
<gene>
    <name evidence="2" type="ORF">GCM10010840_11630</name>
</gene>
<proteinExistence type="predicted"/>
<evidence type="ECO:0000313" key="3">
    <source>
        <dbReference type="Proteomes" id="UP000639973"/>
    </source>
</evidence>
<dbReference type="EMBL" id="BMOL01000004">
    <property type="protein sequence ID" value="GGL75202.1"/>
    <property type="molecule type" value="Genomic_DNA"/>
</dbReference>
<evidence type="ECO:0000313" key="2">
    <source>
        <dbReference type="EMBL" id="GGL75202.1"/>
    </source>
</evidence>
<name>A0ABQ2G4T5_9DEIO</name>
<sequence length="58" mass="5773">MCAQGSATLMTTDGPFTDVTLWCVFSPGTIAAGTGTGQAADSLGQSTAGLTGRRARAH</sequence>
<protein>
    <submittedName>
        <fullName evidence="2">Uncharacterized protein</fullName>
    </submittedName>
</protein>